<sequence>MRMNLYSAEILGSHGTMMAYVTAPTTRAAIDFIKDHEKTSRRRVTRISVTRVDDQMPEQESGGLGQLLRHGPTGFASRHPTIGWFIHGQVHPEVQLFSVQRDRAQPRFVLAPNADVAMAIEFWSKPTEAPQTKYAKVALATSLTDRQKHEIEELIEFGVIGMLAWDEKRGWSVT</sequence>
<name>A0A844YCU5_9SPHN</name>
<protein>
    <submittedName>
        <fullName evidence="1">Uncharacterized protein</fullName>
    </submittedName>
</protein>
<organism evidence="1 2">
    <name type="scientific">Qipengyuania oceanensis</name>
    <dbReference type="NCBI Taxonomy" id="1463597"/>
    <lineage>
        <taxon>Bacteria</taxon>
        <taxon>Pseudomonadati</taxon>
        <taxon>Pseudomonadota</taxon>
        <taxon>Alphaproteobacteria</taxon>
        <taxon>Sphingomonadales</taxon>
        <taxon>Erythrobacteraceae</taxon>
        <taxon>Qipengyuania</taxon>
    </lineage>
</organism>
<gene>
    <name evidence="1" type="ORF">GRI48_00030</name>
</gene>
<dbReference type="Proteomes" id="UP000445582">
    <property type="component" value="Unassembled WGS sequence"/>
</dbReference>
<reference evidence="1 2" key="1">
    <citation type="submission" date="2019-12" db="EMBL/GenBank/DDBJ databases">
        <title>Genomic-based taxomic classification of the family Erythrobacteraceae.</title>
        <authorList>
            <person name="Xu L."/>
        </authorList>
    </citation>
    <scope>NUCLEOTIDE SEQUENCE [LARGE SCALE GENOMIC DNA]</scope>
    <source>
        <strain evidence="1 2">MCCC 1A09965</strain>
    </source>
</reference>
<dbReference type="EMBL" id="WTYN01000001">
    <property type="protein sequence ID" value="MXO61393.1"/>
    <property type="molecule type" value="Genomic_DNA"/>
</dbReference>
<dbReference type="RefSeq" id="WP_160669568.1">
    <property type="nucleotide sequence ID" value="NZ_WTYN01000001.1"/>
</dbReference>
<accession>A0A844YCU5</accession>
<dbReference type="OrthoDB" id="7428756at2"/>
<dbReference type="AlphaFoldDB" id="A0A844YCU5"/>
<proteinExistence type="predicted"/>
<keyword evidence="2" id="KW-1185">Reference proteome</keyword>
<evidence type="ECO:0000313" key="2">
    <source>
        <dbReference type="Proteomes" id="UP000445582"/>
    </source>
</evidence>
<comment type="caution">
    <text evidence="1">The sequence shown here is derived from an EMBL/GenBank/DDBJ whole genome shotgun (WGS) entry which is preliminary data.</text>
</comment>
<evidence type="ECO:0000313" key="1">
    <source>
        <dbReference type="EMBL" id="MXO61393.1"/>
    </source>
</evidence>